<keyword evidence="3" id="KW-1133">Transmembrane helix</keyword>
<evidence type="ECO:0000256" key="3">
    <source>
        <dbReference type="SAM" id="Phobius"/>
    </source>
</evidence>
<keyword evidence="2" id="KW-0175">Coiled coil</keyword>
<feature type="coiled-coil region" evidence="2">
    <location>
        <begin position="207"/>
        <end position="259"/>
    </location>
</feature>
<feature type="transmembrane region" description="Helical" evidence="3">
    <location>
        <begin position="176"/>
        <end position="197"/>
    </location>
</feature>
<reference evidence="5 6" key="1">
    <citation type="journal article" date="2012" name="Int. J. Syst. Evol. Microbiol.">
        <title>Flammeovirga pacifica sp. nov., isolated from deep-sea sediment.</title>
        <authorList>
            <person name="Xu H."/>
            <person name="Fu Y."/>
            <person name="Yang N."/>
            <person name="Ding Z."/>
            <person name="Lai Q."/>
            <person name="Zeng R."/>
        </authorList>
    </citation>
    <scope>NUCLEOTIDE SEQUENCE [LARGE SCALE GENOMIC DNA]</scope>
    <source>
        <strain evidence="6">DSM 24597 / LMG 26175 / WPAGA1</strain>
    </source>
</reference>
<feature type="transmembrane region" description="Helical" evidence="3">
    <location>
        <begin position="90"/>
        <end position="110"/>
    </location>
</feature>
<evidence type="ECO:0000313" key="5">
    <source>
        <dbReference type="EMBL" id="OHX65617.1"/>
    </source>
</evidence>
<dbReference type="Proteomes" id="UP000179797">
    <property type="component" value="Unassembled WGS sequence"/>
</dbReference>
<accession>A0A1S1YX77</accession>
<feature type="transmembrane region" description="Helical" evidence="3">
    <location>
        <begin position="38"/>
        <end position="59"/>
    </location>
</feature>
<organism evidence="5 6">
    <name type="scientific">Flammeovirga pacifica</name>
    <dbReference type="NCBI Taxonomy" id="915059"/>
    <lineage>
        <taxon>Bacteria</taxon>
        <taxon>Pseudomonadati</taxon>
        <taxon>Bacteroidota</taxon>
        <taxon>Cytophagia</taxon>
        <taxon>Cytophagales</taxon>
        <taxon>Flammeovirgaceae</taxon>
        <taxon>Flammeovirga</taxon>
    </lineage>
</organism>
<evidence type="ECO:0000256" key="2">
    <source>
        <dbReference type="SAM" id="Coils"/>
    </source>
</evidence>
<evidence type="ECO:0000256" key="1">
    <source>
        <dbReference type="ARBA" id="ARBA00022801"/>
    </source>
</evidence>
<keyword evidence="6" id="KW-1185">Reference proteome</keyword>
<feature type="transmembrane region" description="Helical" evidence="3">
    <location>
        <begin position="139"/>
        <end position="156"/>
    </location>
</feature>
<keyword evidence="3" id="KW-0812">Transmembrane</keyword>
<dbReference type="InterPro" id="IPR001932">
    <property type="entry name" value="PPM-type_phosphatase-like_dom"/>
</dbReference>
<evidence type="ECO:0000259" key="4">
    <source>
        <dbReference type="Pfam" id="PF07228"/>
    </source>
</evidence>
<dbReference type="Pfam" id="PF07228">
    <property type="entry name" value="SpoIIE"/>
    <property type="match status" value="1"/>
</dbReference>
<keyword evidence="3" id="KW-0472">Membrane</keyword>
<feature type="domain" description="PPM-type phosphatase" evidence="4">
    <location>
        <begin position="316"/>
        <end position="511"/>
    </location>
</feature>
<keyword evidence="1" id="KW-0378">Hydrolase</keyword>
<dbReference type="AlphaFoldDB" id="A0A1S1YX77"/>
<gene>
    <name evidence="5" type="ORF">NH26_04260</name>
</gene>
<sequence length="513" mass="59193">MSLKLNIYFSKYSVFNSFINKIKKLVLNQTKKEADRNFFLFACLMTAGGFTWGILSVYFNLTKPGLIPIGYVIFSIFNIYGWLTSKRKNIHKALQTFLSILLPFIFQLMLGGARSTGVVMIWSLFALTATLAFYKGKALLYWLFIFVAFLGIVIMVDHEIEYVTPNQLKDHHIFNLLLMINFSMISSMLFFLSKFFVDQQLKTMDELVESNAQLVAAEEEVRQNSEEIFVMNDTLKDTNKKLEDAYFELERNKNDQIELINQSLIESIDYAKQIQSCFLPQLQRFNEIVHDGFIFFKPLDAVSGDFYWFYQKENIIVIAAVDCTGHGVPGAFMSLLGAESLNNIIIAREIYSPDLILNELDVLIRKKLKQETTNNKDGMDLALTVFDTNAKTVSFAGAKNPLVYIEEKELHVIKGDRQPIGMFHPDQEPKKFNKHIFEYTSKTCFYLYSDGFQDQFGGEKGKKFMPRRLKETLLKHHTLSMKVQNNMIGNTFSTWKKDEPQTDDVLVIGFKIK</sequence>
<dbReference type="GO" id="GO:0016791">
    <property type="term" value="F:phosphatase activity"/>
    <property type="evidence" value="ECO:0007669"/>
    <property type="project" value="TreeGrafter"/>
</dbReference>
<dbReference type="InterPro" id="IPR036457">
    <property type="entry name" value="PPM-type-like_dom_sf"/>
</dbReference>
<evidence type="ECO:0000313" key="6">
    <source>
        <dbReference type="Proteomes" id="UP000179797"/>
    </source>
</evidence>
<dbReference type="EMBL" id="JRYR02000001">
    <property type="protein sequence ID" value="OHX65617.1"/>
    <property type="molecule type" value="Genomic_DNA"/>
</dbReference>
<dbReference type="Gene3D" id="3.60.40.10">
    <property type="entry name" value="PPM-type phosphatase domain"/>
    <property type="match status" value="1"/>
</dbReference>
<name>A0A1S1YX77_FLAPC</name>
<dbReference type="InterPro" id="IPR052016">
    <property type="entry name" value="Bact_Sigma-Reg"/>
</dbReference>
<dbReference type="PANTHER" id="PTHR43156:SF9">
    <property type="entry name" value="HAMP DOMAIN-CONTAINING PROTEIN"/>
    <property type="match status" value="1"/>
</dbReference>
<dbReference type="PANTHER" id="PTHR43156">
    <property type="entry name" value="STAGE II SPORULATION PROTEIN E-RELATED"/>
    <property type="match status" value="1"/>
</dbReference>
<dbReference type="STRING" id="915059.NH26_04260"/>
<comment type="caution">
    <text evidence="5">The sequence shown here is derived from an EMBL/GenBank/DDBJ whole genome shotgun (WGS) entry which is preliminary data.</text>
</comment>
<protein>
    <recommendedName>
        <fullName evidence="4">PPM-type phosphatase domain-containing protein</fullName>
    </recommendedName>
</protein>
<proteinExistence type="predicted"/>
<feature type="transmembrane region" description="Helical" evidence="3">
    <location>
        <begin position="116"/>
        <end position="134"/>
    </location>
</feature>
<feature type="transmembrane region" description="Helical" evidence="3">
    <location>
        <begin position="65"/>
        <end position="83"/>
    </location>
</feature>